<gene>
    <name evidence="4" type="ORF">ACFOGJ_00670</name>
</gene>
<evidence type="ECO:0000256" key="2">
    <source>
        <dbReference type="ARBA" id="ARBA00023033"/>
    </source>
</evidence>
<dbReference type="GO" id="GO:0016491">
    <property type="term" value="F:oxidoreductase activity"/>
    <property type="evidence" value="ECO:0007669"/>
    <property type="project" value="UniProtKB-KW"/>
</dbReference>
<accession>A0ABV7KUF9</accession>
<evidence type="ECO:0000313" key="4">
    <source>
        <dbReference type="EMBL" id="MFC3225722.1"/>
    </source>
</evidence>
<keyword evidence="2" id="KW-0503">Monooxygenase</keyword>
<dbReference type="Pfam" id="PF00296">
    <property type="entry name" value="Bac_luciferase"/>
    <property type="match status" value="1"/>
</dbReference>
<dbReference type="SUPFAM" id="SSF51679">
    <property type="entry name" value="Bacterial luciferase-like"/>
    <property type="match status" value="1"/>
</dbReference>
<dbReference type="InterPro" id="IPR050766">
    <property type="entry name" value="Bact_Lucif_Oxidored"/>
</dbReference>
<sequence length="342" mass="38111">MKFSLMYSFVTEPGGTMSHRDTFREMDRLLPLAEELGYDSFHTTEHHFQDNGWAPSPLLVLAHAAGLTRRMRLATNIMIPTLCQPLRLAEDLLTLDNLSNGRLTMGTSPGYVSEEFAAYGVAYEDRFRLHEAIIDFIQHAWANPDDAGFDCPFFGIPKVKLVPRPVQARLPIWYGVSGPKLLARAARRGVPVTASPRHTIRELTEQFGRYEEAAAAAGYTPTERPVIREAFLADTDAEAERIAGPALSQIFALYVKKSAQGERVLLNDAGEPIDSEAAGDFRNFASRYMIGDPATVRRDVQELIDKLAPTEIILRMQLPGIPTPALEHSLRLFAEQVMPEFA</sequence>
<dbReference type="Gene3D" id="3.20.20.30">
    <property type="entry name" value="Luciferase-like domain"/>
    <property type="match status" value="1"/>
</dbReference>
<dbReference type="RefSeq" id="WP_379897455.1">
    <property type="nucleotide sequence ID" value="NZ_JBHRTR010000004.1"/>
</dbReference>
<comment type="caution">
    <text evidence="4">The sequence shown here is derived from an EMBL/GenBank/DDBJ whole genome shotgun (WGS) entry which is preliminary data.</text>
</comment>
<dbReference type="Proteomes" id="UP001595528">
    <property type="component" value="Unassembled WGS sequence"/>
</dbReference>
<dbReference type="InterPro" id="IPR011251">
    <property type="entry name" value="Luciferase-like_dom"/>
</dbReference>
<dbReference type="PANTHER" id="PTHR30137">
    <property type="entry name" value="LUCIFERASE-LIKE MONOOXYGENASE"/>
    <property type="match status" value="1"/>
</dbReference>
<dbReference type="InterPro" id="IPR036661">
    <property type="entry name" value="Luciferase-like_sf"/>
</dbReference>
<organism evidence="4 5">
    <name type="scientific">Marinibaculum pumilum</name>
    <dbReference type="NCBI Taxonomy" id="1766165"/>
    <lineage>
        <taxon>Bacteria</taxon>
        <taxon>Pseudomonadati</taxon>
        <taxon>Pseudomonadota</taxon>
        <taxon>Alphaproteobacteria</taxon>
        <taxon>Rhodospirillales</taxon>
        <taxon>Rhodospirillaceae</taxon>
        <taxon>Marinibaculum</taxon>
    </lineage>
</organism>
<feature type="domain" description="Luciferase-like" evidence="3">
    <location>
        <begin position="6"/>
        <end position="303"/>
    </location>
</feature>
<proteinExistence type="predicted"/>
<dbReference type="EC" id="1.-.-.-" evidence="4"/>
<evidence type="ECO:0000313" key="5">
    <source>
        <dbReference type="Proteomes" id="UP001595528"/>
    </source>
</evidence>
<reference evidence="5" key="1">
    <citation type="journal article" date="2019" name="Int. J. Syst. Evol. Microbiol.">
        <title>The Global Catalogue of Microorganisms (GCM) 10K type strain sequencing project: providing services to taxonomists for standard genome sequencing and annotation.</title>
        <authorList>
            <consortium name="The Broad Institute Genomics Platform"/>
            <consortium name="The Broad Institute Genome Sequencing Center for Infectious Disease"/>
            <person name="Wu L."/>
            <person name="Ma J."/>
        </authorList>
    </citation>
    <scope>NUCLEOTIDE SEQUENCE [LARGE SCALE GENOMIC DNA]</scope>
    <source>
        <strain evidence="5">KCTC 42964</strain>
    </source>
</reference>
<evidence type="ECO:0000256" key="1">
    <source>
        <dbReference type="ARBA" id="ARBA00023002"/>
    </source>
</evidence>
<name>A0ABV7KUF9_9PROT</name>
<keyword evidence="1 4" id="KW-0560">Oxidoreductase</keyword>
<keyword evidence="5" id="KW-1185">Reference proteome</keyword>
<protein>
    <submittedName>
        <fullName evidence="4">LLM class flavin-dependent oxidoreductase</fullName>
        <ecNumber evidence="4">1.-.-.-</ecNumber>
    </submittedName>
</protein>
<dbReference type="EMBL" id="JBHRTR010000004">
    <property type="protein sequence ID" value="MFC3225722.1"/>
    <property type="molecule type" value="Genomic_DNA"/>
</dbReference>
<evidence type="ECO:0000259" key="3">
    <source>
        <dbReference type="Pfam" id="PF00296"/>
    </source>
</evidence>
<dbReference type="PANTHER" id="PTHR30137:SF8">
    <property type="entry name" value="BLR5498 PROTEIN"/>
    <property type="match status" value="1"/>
</dbReference>